<feature type="transmembrane region" description="Helical" evidence="2">
    <location>
        <begin position="133"/>
        <end position="156"/>
    </location>
</feature>
<dbReference type="PANTHER" id="PTHR43300">
    <property type="entry name" value="ACETYLTRANSFERASE"/>
    <property type="match status" value="1"/>
</dbReference>
<dbReference type="InterPro" id="IPR050179">
    <property type="entry name" value="Trans_hexapeptide_repeat"/>
</dbReference>
<feature type="region of interest" description="Disordered" evidence="1">
    <location>
        <begin position="1"/>
        <end position="24"/>
    </location>
</feature>
<keyword evidence="5" id="KW-1185">Reference proteome</keyword>
<accession>A0ABP6V9Y1</accession>
<comment type="caution">
    <text evidence="4">The sequence shown here is derived from an EMBL/GenBank/DDBJ whole genome shotgun (WGS) entry which is preliminary data.</text>
</comment>
<keyword evidence="2" id="KW-0812">Transmembrane</keyword>
<dbReference type="InterPro" id="IPR012728">
    <property type="entry name" value="Pls/PosA_C"/>
</dbReference>
<sequence>MVDKPVETLPSAREDSTALLDGGEPGAVERTLAAVLASVVRAEHVPVDSDFFDDLGADSLVMAHFCARVRKRGDLPSVSMKDVYRHPTIRSLATALTDDPPAGHPEPAAVAPAAESTAAPPAPVRSPAGVRQYVLCGALQLVAFLGYFYVIAFGTAVGYEWISAGSGVLDTYSRSVVFGGVAFVGLCALPVLAKWTLVGRWKPRQIPVWSLSYVRFWIVKTLVRSDPLVLFSGSPLYLLYLRALGAKIGRGAVVLSRQVPVCTDLLTIGDGTVVRKDSLFACYRAHASVIQTGPVTLGRNVLVSEATVLDVDTSMGDGAQLGHASSLHRGQAVPDGEHWHGSPAQQTDVDYQVVGPARCGAVRRAAHSVVQLLVVLAVYAPLAVGGLVALLVEVPQLRTALDPGPAVLGEGTFYIEALVISFVLVLGAVPAGLLVLTVVPRLLGLTITPGRTYRLYGFHFEVHRTIALLTNWKFLKRLFGDSSAIVPYLRGLGYDLSRVEQTGSNFGTEMKHETPYLSSVGRGTMIADGLSIMNADFSSTAFRVSRVSIGPRNFLGNRIAYPTRGRTGDNCLLATKVMVPVDGEVREGVGLLGSPSFEIPRSVLRDSSFESFKRPEELRRGLAAKTRHNVATMAWYLLSRWIYVFALALLVTAAAELYGPLGVTGLVLADLLVLLLTTAYFVLVERVVTALRPLRPLFCSIYTPDFWQHERYWKVPSETYLRIFNGTPFKNVIWRALGVRLGRMVFDDGCHLTERAMAAIGDGCTLNAGSVVQCHSQEDGAFKSDRITIGSGCTLGVGAFIHYGTTVGDGAVLGPDSFLMKGEVVPRNAWWAGNPARPVPSHGEDKRRSAPWQS</sequence>
<dbReference type="Proteomes" id="UP001500707">
    <property type="component" value="Unassembled WGS sequence"/>
</dbReference>
<name>A0ABP6V9Y1_9ACTN</name>
<keyword evidence="2" id="KW-1133">Transmembrane helix</keyword>
<dbReference type="Pfam" id="PF00550">
    <property type="entry name" value="PP-binding"/>
    <property type="match status" value="1"/>
</dbReference>
<protein>
    <recommendedName>
        <fullName evidence="3">Carrier domain-containing protein</fullName>
    </recommendedName>
</protein>
<gene>
    <name evidence="4" type="ORF">GCM10022295_08670</name>
</gene>
<organism evidence="4 5">
    <name type="scientific">Streptomyces osmaniensis</name>
    <dbReference type="NCBI Taxonomy" id="593134"/>
    <lineage>
        <taxon>Bacteria</taxon>
        <taxon>Bacillati</taxon>
        <taxon>Actinomycetota</taxon>
        <taxon>Actinomycetes</taxon>
        <taxon>Kitasatosporales</taxon>
        <taxon>Streptomycetaceae</taxon>
        <taxon>Streptomyces</taxon>
    </lineage>
</organism>
<evidence type="ECO:0000313" key="4">
    <source>
        <dbReference type="EMBL" id="GAA3529046.1"/>
    </source>
</evidence>
<dbReference type="PANTHER" id="PTHR43300:SF7">
    <property type="entry name" value="UDP-N-ACETYLBACILLOSAMINE N-ACETYLTRANSFERASE"/>
    <property type="match status" value="1"/>
</dbReference>
<feature type="region of interest" description="Disordered" evidence="1">
    <location>
        <begin position="830"/>
        <end position="854"/>
    </location>
</feature>
<feature type="compositionally biased region" description="Low complexity" evidence="1">
    <location>
        <begin position="105"/>
        <end position="119"/>
    </location>
</feature>
<dbReference type="NCBIfam" id="TIGR02353">
    <property type="entry name" value="NRPS_term_dom"/>
    <property type="match status" value="1"/>
</dbReference>
<feature type="compositionally biased region" description="Basic and acidic residues" evidence="1">
    <location>
        <begin position="1"/>
        <end position="16"/>
    </location>
</feature>
<dbReference type="RefSeq" id="WP_346180342.1">
    <property type="nucleotide sequence ID" value="NZ_BAABCE010000002.1"/>
</dbReference>
<feature type="transmembrane region" description="Helical" evidence="2">
    <location>
        <begin position="372"/>
        <end position="392"/>
    </location>
</feature>
<reference evidence="5" key="1">
    <citation type="journal article" date="2019" name="Int. J. Syst. Evol. Microbiol.">
        <title>The Global Catalogue of Microorganisms (GCM) 10K type strain sequencing project: providing services to taxonomists for standard genome sequencing and annotation.</title>
        <authorList>
            <consortium name="The Broad Institute Genomics Platform"/>
            <consortium name="The Broad Institute Genome Sequencing Center for Infectious Disease"/>
            <person name="Wu L."/>
            <person name="Ma J."/>
        </authorList>
    </citation>
    <scope>NUCLEOTIDE SEQUENCE [LARGE SCALE GENOMIC DNA]</scope>
    <source>
        <strain evidence="5">JCM 17656</strain>
    </source>
</reference>
<feature type="domain" description="Carrier" evidence="3">
    <location>
        <begin position="31"/>
        <end position="96"/>
    </location>
</feature>
<feature type="transmembrane region" description="Helical" evidence="2">
    <location>
        <begin position="176"/>
        <end position="197"/>
    </location>
</feature>
<evidence type="ECO:0000259" key="3">
    <source>
        <dbReference type="Pfam" id="PF00550"/>
    </source>
</evidence>
<evidence type="ECO:0000256" key="1">
    <source>
        <dbReference type="SAM" id="MobiDB-lite"/>
    </source>
</evidence>
<feature type="transmembrane region" description="Helical" evidence="2">
    <location>
        <begin position="412"/>
        <end position="439"/>
    </location>
</feature>
<evidence type="ECO:0000313" key="5">
    <source>
        <dbReference type="Proteomes" id="UP001500707"/>
    </source>
</evidence>
<proteinExistence type="predicted"/>
<dbReference type="EMBL" id="BAABCE010000002">
    <property type="protein sequence ID" value="GAA3529046.1"/>
    <property type="molecule type" value="Genomic_DNA"/>
</dbReference>
<feature type="transmembrane region" description="Helical" evidence="2">
    <location>
        <begin position="634"/>
        <end position="655"/>
    </location>
</feature>
<keyword evidence="2" id="KW-0472">Membrane</keyword>
<evidence type="ECO:0000256" key="2">
    <source>
        <dbReference type="SAM" id="Phobius"/>
    </source>
</evidence>
<dbReference type="InterPro" id="IPR009081">
    <property type="entry name" value="PP-bd_ACP"/>
</dbReference>
<feature type="region of interest" description="Disordered" evidence="1">
    <location>
        <begin position="97"/>
        <end position="121"/>
    </location>
</feature>
<feature type="transmembrane region" description="Helical" evidence="2">
    <location>
        <begin position="661"/>
        <end position="683"/>
    </location>
</feature>